<gene>
    <name evidence="1" type="ORF">K05K4_51860</name>
</gene>
<proteinExistence type="predicted"/>
<dbReference type="AlphaFoldDB" id="A0A1W6TLV4"/>
<reference evidence="1" key="1">
    <citation type="submission" date="2016-10" db="EMBL/GenBank/DDBJ databases">
        <title>The High Quality Genome of Vibrio alginolyticus K01M1.</title>
        <authorList>
            <person name="Wendling C."/>
            <person name="Chibani C.M."/>
            <person name="Hertel R."/>
            <person name="Sproer C."/>
            <person name="Bunk B."/>
            <person name="Overmann J."/>
            <person name="Roth O."/>
            <person name="Liesegang H."/>
        </authorList>
    </citation>
    <scope>NUCLEOTIDE SEQUENCE</scope>
    <source>
        <strain evidence="1">K05K4</strain>
        <plasmid evidence="1">pL289</plasmid>
    </source>
</reference>
<sequence>MDKLVALIAELEHTNRDTFQTLDAIVDFKSKDEKLNWIQKTIAELVQNKDKREDQSDAQ</sequence>
<accession>A0A1W6TLV4</accession>
<dbReference type="EMBL" id="CP017904">
    <property type="protein sequence ID" value="ARP21888.1"/>
    <property type="molecule type" value="Genomic_DNA"/>
</dbReference>
<evidence type="ECO:0000313" key="1">
    <source>
        <dbReference type="EMBL" id="ARP21888.1"/>
    </source>
</evidence>
<geneLocation type="plasmid" evidence="1">
    <name>pL289</name>
</geneLocation>
<name>A0A1W6TLV4_VIBAL</name>
<organism evidence="1">
    <name type="scientific">Vibrio alginolyticus</name>
    <dbReference type="NCBI Taxonomy" id="663"/>
    <lineage>
        <taxon>Bacteria</taxon>
        <taxon>Pseudomonadati</taxon>
        <taxon>Pseudomonadota</taxon>
        <taxon>Gammaproteobacteria</taxon>
        <taxon>Vibrionales</taxon>
        <taxon>Vibrionaceae</taxon>
        <taxon>Vibrio</taxon>
    </lineage>
</organism>
<keyword evidence="1" id="KW-0614">Plasmid</keyword>
<protein>
    <submittedName>
        <fullName evidence="1">Uncharacterized protein</fullName>
    </submittedName>
</protein>
<dbReference type="RefSeq" id="WP_086048464.1">
    <property type="nucleotide sequence ID" value="NZ_CP017893.1"/>
</dbReference>